<keyword evidence="3" id="KW-0325">Glycoprotein</keyword>
<dbReference type="Pfam" id="PF22812">
    <property type="entry name" value="CR_prot_dom_plant"/>
    <property type="match status" value="1"/>
</dbReference>
<keyword evidence="2" id="KW-0677">Repeat</keyword>
<evidence type="ECO:0000259" key="7">
    <source>
        <dbReference type="PROSITE" id="PS51473"/>
    </source>
</evidence>
<dbReference type="PANTHER" id="PTHR32099:SF105">
    <property type="entry name" value="CYSTEINE-RICH REPEAT SECRETORY PROTEIN 1"/>
    <property type="match status" value="1"/>
</dbReference>
<keyword evidence="9" id="KW-1185">Reference proteome</keyword>
<proteinExistence type="predicted"/>
<dbReference type="InterPro" id="IPR002902">
    <property type="entry name" value="GNK2"/>
</dbReference>
<evidence type="ECO:0000256" key="5">
    <source>
        <dbReference type="SAM" id="Phobius"/>
    </source>
</evidence>
<evidence type="ECO:0000256" key="6">
    <source>
        <dbReference type="SAM" id="SignalP"/>
    </source>
</evidence>
<feature type="region of interest" description="Disordered" evidence="4">
    <location>
        <begin position="323"/>
        <end position="361"/>
    </location>
</feature>
<feature type="transmembrane region" description="Helical" evidence="5">
    <location>
        <begin position="290"/>
        <end position="315"/>
    </location>
</feature>
<dbReference type="OMA" id="KRFALVY"/>
<protein>
    <recommendedName>
        <fullName evidence="7">Gnk2-homologous domain-containing protein</fullName>
    </recommendedName>
</protein>
<dbReference type="AlphaFoldDB" id="V4JV39"/>
<keyword evidence="5" id="KW-0472">Membrane</keyword>
<sequence length="361" mass="41149">MMISLLHQSKFISFLPFFFFFFLIKTLNAQPTYLHSYCYKSGSYTANSSYKSNLDSLISVLRSQSSFKGFDSYTTGSSPTTTVYGTYLCRGDISSLSCETCISRASQNVLIVCLGQKEAIIWYEECFLRYSNRQILSIFDYGPFVTWTTYNTMMYQSYFIYTVESRMDRLIREAYTSSSYFAEETHHVSFLEEVYDLHGLVQCTPDLSQSDCYRCLKWAYNETEDCCYGKRFALVYSTNCLLTYKANFLESPPPPSPPPPPPLSFSRRKRSPNSNGSFSFNLKGKGFRKIIAPVIIAAVVMILAICVCSLCCCCLKKKKKKKEVEERETSREMSTSTSNVAENLTVDQPIAKTESQQLSAN</sequence>
<dbReference type="eggNOG" id="ENOG502QWDY">
    <property type="taxonomic scope" value="Eukaryota"/>
</dbReference>
<dbReference type="Gramene" id="ESQ29255">
    <property type="protein sequence ID" value="ESQ29255"/>
    <property type="gene ID" value="EUTSA_v10023905mg"/>
</dbReference>
<dbReference type="Gene3D" id="3.30.430.20">
    <property type="entry name" value="Gnk2 domain, C-X8-C-X2-C motif"/>
    <property type="match status" value="2"/>
</dbReference>
<feature type="compositionally biased region" description="Pro residues" evidence="4">
    <location>
        <begin position="251"/>
        <end position="263"/>
    </location>
</feature>
<dbReference type="PROSITE" id="PS51473">
    <property type="entry name" value="GNK2"/>
    <property type="match status" value="2"/>
</dbReference>
<evidence type="ECO:0000256" key="2">
    <source>
        <dbReference type="ARBA" id="ARBA00022737"/>
    </source>
</evidence>
<evidence type="ECO:0000256" key="3">
    <source>
        <dbReference type="ARBA" id="ARBA00023180"/>
    </source>
</evidence>
<dbReference type="Proteomes" id="UP000030689">
    <property type="component" value="Unassembled WGS sequence"/>
</dbReference>
<dbReference type="OrthoDB" id="1909574at2759"/>
<evidence type="ECO:0000256" key="1">
    <source>
        <dbReference type="ARBA" id="ARBA00022729"/>
    </source>
</evidence>
<name>V4JV39_EUTSA</name>
<feature type="domain" description="Gnk2-homologous" evidence="7">
    <location>
        <begin position="32"/>
        <end position="135"/>
    </location>
</feature>
<keyword evidence="5" id="KW-0812">Transmembrane</keyword>
<gene>
    <name evidence="8" type="ORF">EUTSA_v10023905mg</name>
</gene>
<accession>V4JV39</accession>
<dbReference type="Pfam" id="PF01657">
    <property type="entry name" value="Stress-antifung"/>
    <property type="match status" value="2"/>
</dbReference>
<feature type="chain" id="PRO_5004721744" description="Gnk2-homologous domain-containing protein" evidence="6">
    <location>
        <begin position="30"/>
        <end position="361"/>
    </location>
</feature>
<keyword evidence="5" id="KW-1133">Transmembrane helix</keyword>
<dbReference type="EMBL" id="KI517881">
    <property type="protein sequence ID" value="ESQ29255.1"/>
    <property type="molecule type" value="Genomic_DNA"/>
</dbReference>
<dbReference type="FunFam" id="3.30.430.20:FF:000009">
    <property type="entry name" value="Cysteine-rich receptor-like protein kinase 28"/>
    <property type="match status" value="1"/>
</dbReference>
<dbReference type="CDD" id="cd23509">
    <property type="entry name" value="Gnk2-like"/>
    <property type="match status" value="2"/>
</dbReference>
<evidence type="ECO:0000313" key="9">
    <source>
        <dbReference type="Proteomes" id="UP000030689"/>
    </source>
</evidence>
<feature type="region of interest" description="Disordered" evidence="4">
    <location>
        <begin position="251"/>
        <end position="272"/>
    </location>
</feature>
<dbReference type="PANTHER" id="PTHR32099">
    <property type="entry name" value="CYSTEINE-RICH REPEAT SECRETORY PROTEIN"/>
    <property type="match status" value="1"/>
</dbReference>
<dbReference type="InterPro" id="IPR054603">
    <property type="entry name" value="CR_prot_dom_plant"/>
</dbReference>
<feature type="signal peptide" evidence="6">
    <location>
        <begin position="1"/>
        <end position="29"/>
    </location>
</feature>
<dbReference type="STRING" id="72664.V4JV39"/>
<evidence type="ECO:0000313" key="8">
    <source>
        <dbReference type="EMBL" id="ESQ29255.1"/>
    </source>
</evidence>
<feature type="domain" description="Gnk2-homologous" evidence="7">
    <location>
        <begin position="140"/>
        <end position="249"/>
    </location>
</feature>
<reference evidence="8 9" key="1">
    <citation type="journal article" date="2013" name="Front. Plant Sci.">
        <title>The Reference Genome of the Halophytic Plant Eutrema salsugineum.</title>
        <authorList>
            <person name="Yang R."/>
            <person name="Jarvis D.E."/>
            <person name="Chen H."/>
            <person name="Beilstein M.A."/>
            <person name="Grimwood J."/>
            <person name="Jenkins J."/>
            <person name="Shu S."/>
            <person name="Prochnik S."/>
            <person name="Xin M."/>
            <person name="Ma C."/>
            <person name="Schmutz J."/>
            <person name="Wing R.A."/>
            <person name="Mitchell-Olds T."/>
            <person name="Schumaker K.S."/>
            <person name="Wang X."/>
        </authorList>
    </citation>
    <scope>NUCLEOTIDE SEQUENCE [LARGE SCALE GENOMIC DNA]</scope>
</reference>
<dbReference type="KEGG" id="eus:EUTSA_v10023905mg"/>
<organism evidence="8 9">
    <name type="scientific">Eutrema salsugineum</name>
    <name type="common">Saltwater cress</name>
    <name type="synonym">Sisymbrium salsugineum</name>
    <dbReference type="NCBI Taxonomy" id="72664"/>
    <lineage>
        <taxon>Eukaryota</taxon>
        <taxon>Viridiplantae</taxon>
        <taxon>Streptophyta</taxon>
        <taxon>Embryophyta</taxon>
        <taxon>Tracheophyta</taxon>
        <taxon>Spermatophyta</taxon>
        <taxon>Magnoliopsida</taxon>
        <taxon>eudicotyledons</taxon>
        <taxon>Gunneridae</taxon>
        <taxon>Pentapetalae</taxon>
        <taxon>rosids</taxon>
        <taxon>malvids</taxon>
        <taxon>Brassicales</taxon>
        <taxon>Brassicaceae</taxon>
        <taxon>Eutremeae</taxon>
        <taxon>Eutrema</taxon>
    </lineage>
</organism>
<dbReference type="InterPro" id="IPR038408">
    <property type="entry name" value="GNK2_sf"/>
</dbReference>
<keyword evidence="1 6" id="KW-0732">Signal</keyword>
<evidence type="ECO:0000256" key="4">
    <source>
        <dbReference type="SAM" id="MobiDB-lite"/>
    </source>
</evidence>